<evidence type="ECO:0000313" key="2">
    <source>
        <dbReference type="Proteomes" id="UP000324222"/>
    </source>
</evidence>
<dbReference type="AlphaFoldDB" id="A0A5B7IZB4"/>
<name>A0A5B7IZB4_PORTR</name>
<dbReference type="EMBL" id="VSRR010074960">
    <property type="protein sequence ID" value="MPC87593.1"/>
    <property type="molecule type" value="Genomic_DNA"/>
</dbReference>
<sequence>MEIKICIFVTVFLSSKETCLEQLKCTVHLSQEEEWWRVRRVVQRPLTASPLVSQYLPEMDDVAKDFVIR</sequence>
<organism evidence="1 2">
    <name type="scientific">Portunus trituberculatus</name>
    <name type="common">Swimming crab</name>
    <name type="synonym">Neptunus trituberculatus</name>
    <dbReference type="NCBI Taxonomy" id="210409"/>
    <lineage>
        <taxon>Eukaryota</taxon>
        <taxon>Metazoa</taxon>
        <taxon>Ecdysozoa</taxon>
        <taxon>Arthropoda</taxon>
        <taxon>Crustacea</taxon>
        <taxon>Multicrustacea</taxon>
        <taxon>Malacostraca</taxon>
        <taxon>Eumalacostraca</taxon>
        <taxon>Eucarida</taxon>
        <taxon>Decapoda</taxon>
        <taxon>Pleocyemata</taxon>
        <taxon>Brachyura</taxon>
        <taxon>Eubrachyura</taxon>
        <taxon>Portunoidea</taxon>
        <taxon>Portunidae</taxon>
        <taxon>Portuninae</taxon>
        <taxon>Portunus</taxon>
    </lineage>
</organism>
<proteinExistence type="predicted"/>
<accession>A0A5B7IZB4</accession>
<protein>
    <submittedName>
        <fullName evidence="1">Uncharacterized protein</fullName>
    </submittedName>
</protein>
<evidence type="ECO:0000313" key="1">
    <source>
        <dbReference type="EMBL" id="MPC87593.1"/>
    </source>
</evidence>
<dbReference type="Proteomes" id="UP000324222">
    <property type="component" value="Unassembled WGS sequence"/>
</dbReference>
<comment type="caution">
    <text evidence="1">The sequence shown here is derived from an EMBL/GenBank/DDBJ whole genome shotgun (WGS) entry which is preliminary data.</text>
</comment>
<gene>
    <name evidence="1" type="ORF">E2C01_082459</name>
</gene>
<keyword evidence="2" id="KW-1185">Reference proteome</keyword>
<reference evidence="1 2" key="1">
    <citation type="submission" date="2019-05" db="EMBL/GenBank/DDBJ databases">
        <title>Another draft genome of Portunus trituberculatus and its Hox gene families provides insights of decapod evolution.</title>
        <authorList>
            <person name="Jeong J.-H."/>
            <person name="Song I."/>
            <person name="Kim S."/>
            <person name="Choi T."/>
            <person name="Kim D."/>
            <person name="Ryu S."/>
            <person name="Kim W."/>
        </authorList>
    </citation>
    <scope>NUCLEOTIDE SEQUENCE [LARGE SCALE GENOMIC DNA]</scope>
    <source>
        <tissue evidence="1">Muscle</tissue>
    </source>
</reference>